<proteinExistence type="predicted"/>
<gene>
    <name evidence="1" type="ORF">BV25DRAFT_1800427</name>
</gene>
<evidence type="ECO:0000313" key="2">
    <source>
        <dbReference type="Proteomes" id="UP000814140"/>
    </source>
</evidence>
<sequence>MGNEEQLTKPEGRQGDTVAAYAALVVVFHIAQVLAVVTWISVLSNDPGSLGWFAFHPTLNTFAVVCFTLGILTLQPTSQPRTKAVGLQRHQLVMFVGLPTILLGTLAIYVNKNLHDSAHFTTWHGIFGSLSLFWLLGQTVLGATSVWFGGAALGGGAKAKSVWKYHRYACASIPFIALSGYVLLPLVLVTVNFGGAWSNWMQGHSAYVVRLVAFTIAPLAILVALYSRVRPSKMKFF</sequence>
<comment type="caution">
    <text evidence="1">The sequence shown here is derived from an EMBL/GenBank/DDBJ whole genome shotgun (WGS) entry which is preliminary data.</text>
</comment>
<organism evidence="1 2">
    <name type="scientific">Artomyces pyxidatus</name>
    <dbReference type="NCBI Taxonomy" id="48021"/>
    <lineage>
        <taxon>Eukaryota</taxon>
        <taxon>Fungi</taxon>
        <taxon>Dikarya</taxon>
        <taxon>Basidiomycota</taxon>
        <taxon>Agaricomycotina</taxon>
        <taxon>Agaricomycetes</taxon>
        <taxon>Russulales</taxon>
        <taxon>Auriscalpiaceae</taxon>
        <taxon>Artomyces</taxon>
    </lineage>
</organism>
<protein>
    <submittedName>
        <fullName evidence="1">Uncharacterized protein</fullName>
    </submittedName>
</protein>
<dbReference type="Proteomes" id="UP000814140">
    <property type="component" value="Unassembled WGS sequence"/>
</dbReference>
<dbReference type="EMBL" id="MU277198">
    <property type="protein sequence ID" value="KAI0064692.1"/>
    <property type="molecule type" value="Genomic_DNA"/>
</dbReference>
<reference evidence="1" key="1">
    <citation type="submission" date="2021-03" db="EMBL/GenBank/DDBJ databases">
        <authorList>
            <consortium name="DOE Joint Genome Institute"/>
            <person name="Ahrendt S."/>
            <person name="Looney B.P."/>
            <person name="Miyauchi S."/>
            <person name="Morin E."/>
            <person name="Drula E."/>
            <person name="Courty P.E."/>
            <person name="Chicoki N."/>
            <person name="Fauchery L."/>
            <person name="Kohler A."/>
            <person name="Kuo A."/>
            <person name="Labutti K."/>
            <person name="Pangilinan J."/>
            <person name="Lipzen A."/>
            <person name="Riley R."/>
            <person name="Andreopoulos W."/>
            <person name="He G."/>
            <person name="Johnson J."/>
            <person name="Barry K.W."/>
            <person name="Grigoriev I.V."/>
            <person name="Nagy L."/>
            <person name="Hibbett D."/>
            <person name="Henrissat B."/>
            <person name="Matheny P.B."/>
            <person name="Labbe J."/>
            <person name="Martin F."/>
        </authorList>
    </citation>
    <scope>NUCLEOTIDE SEQUENCE</scope>
    <source>
        <strain evidence="1">HHB10654</strain>
    </source>
</reference>
<evidence type="ECO:0000313" key="1">
    <source>
        <dbReference type="EMBL" id="KAI0064692.1"/>
    </source>
</evidence>
<keyword evidence="2" id="KW-1185">Reference proteome</keyword>
<reference evidence="1" key="2">
    <citation type="journal article" date="2022" name="New Phytol.">
        <title>Evolutionary transition to the ectomycorrhizal habit in the genomes of a hyperdiverse lineage of mushroom-forming fungi.</title>
        <authorList>
            <person name="Looney B."/>
            <person name="Miyauchi S."/>
            <person name="Morin E."/>
            <person name="Drula E."/>
            <person name="Courty P.E."/>
            <person name="Kohler A."/>
            <person name="Kuo A."/>
            <person name="LaButti K."/>
            <person name="Pangilinan J."/>
            <person name="Lipzen A."/>
            <person name="Riley R."/>
            <person name="Andreopoulos W."/>
            <person name="He G."/>
            <person name="Johnson J."/>
            <person name="Nolan M."/>
            <person name="Tritt A."/>
            <person name="Barry K.W."/>
            <person name="Grigoriev I.V."/>
            <person name="Nagy L.G."/>
            <person name="Hibbett D."/>
            <person name="Henrissat B."/>
            <person name="Matheny P.B."/>
            <person name="Labbe J."/>
            <person name="Martin F.M."/>
        </authorList>
    </citation>
    <scope>NUCLEOTIDE SEQUENCE</scope>
    <source>
        <strain evidence="1">HHB10654</strain>
    </source>
</reference>
<name>A0ACB8T8D0_9AGAM</name>
<accession>A0ACB8T8D0</accession>